<dbReference type="CDD" id="cd22133">
    <property type="entry name" value="F-box_FBXW7"/>
    <property type="match status" value="1"/>
</dbReference>
<dbReference type="Proteomes" id="UP000270296">
    <property type="component" value="Unassembled WGS sequence"/>
</dbReference>
<dbReference type="Gene3D" id="1.20.1280.50">
    <property type="match status" value="1"/>
</dbReference>
<dbReference type="InterPro" id="IPR001810">
    <property type="entry name" value="F-box_dom"/>
</dbReference>
<evidence type="ECO:0000256" key="1">
    <source>
        <dbReference type="ARBA" id="ARBA00022574"/>
    </source>
</evidence>
<dbReference type="PROSITE" id="PS50082">
    <property type="entry name" value="WD_REPEATS_2"/>
    <property type="match status" value="7"/>
</dbReference>
<keyword evidence="1 3" id="KW-0853">WD repeat</keyword>
<dbReference type="PROSITE" id="PS50181">
    <property type="entry name" value="FBOX"/>
    <property type="match status" value="1"/>
</dbReference>
<dbReference type="EMBL" id="UZAM01007324">
    <property type="protein sequence ID" value="VDO98350.1"/>
    <property type="molecule type" value="Genomic_DNA"/>
</dbReference>
<dbReference type="InterPro" id="IPR036047">
    <property type="entry name" value="F-box-like_dom_sf"/>
</dbReference>
<keyword evidence="2" id="KW-0677">Repeat</keyword>
<dbReference type="PROSITE" id="PS00678">
    <property type="entry name" value="WD_REPEATS_1"/>
    <property type="match status" value="5"/>
</dbReference>
<dbReference type="CDD" id="cd00200">
    <property type="entry name" value="WD40"/>
    <property type="match status" value="1"/>
</dbReference>
<evidence type="ECO:0000259" key="4">
    <source>
        <dbReference type="PROSITE" id="PS50181"/>
    </source>
</evidence>
<dbReference type="GO" id="GO:0005634">
    <property type="term" value="C:nucleus"/>
    <property type="evidence" value="ECO:0007669"/>
    <property type="project" value="TreeGrafter"/>
</dbReference>
<reference evidence="7" key="1">
    <citation type="submission" date="2016-06" db="UniProtKB">
        <authorList>
            <consortium name="WormBaseParasite"/>
        </authorList>
    </citation>
    <scope>IDENTIFICATION</scope>
</reference>
<dbReference type="FunFam" id="1.20.1280.50:FF:000133">
    <property type="entry name" value="F-box and WD repeat domain-containing 7"/>
    <property type="match status" value="1"/>
</dbReference>
<evidence type="ECO:0000313" key="6">
    <source>
        <dbReference type="Proteomes" id="UP000270296"/>
    </source>
</evidence>
<sequence>MRASVNRSASNPRLKICFQAFSSSEKMRALSQLIERCSLSQIRHLQKTIEPYFQRDFISLLPKELALAVLSFLSPRDLLNAALTCRYWRVLAEDLLLWREKCEEENVSMESLPAASSYMQEFPSCLVRCPWKAAYLRHSRIEVNWRRGTPCRELVLRGHDEHVITCLQMAGDKIVSGSDDDTLRIWSVSTGRCLHCLTGHVGGVWSSQMSDDGSRVASGSTDRTVKIWDTETGQCVHTLYGHTSTVRCLAQKSNILVSGSRDTTVRVWNMDTGENIRLFTGHIAAVRCVQFDGKTIVSGAYDYTVKVWDLESATCIHTLAGHTNRVYSLQFDEKHKLVISGSLDTSIKVWDIVSGQCLFTLIGHQSLTSGMQLRGNILVSGNADSTIKVWDIHTGQCLNTLAGVNKHQSAVTSLQFLQNGLVVSSSDDGTVKLWDHIIAGTFIRDVIRLPSGGSGGCIWRLRANSTTLVCAVGSRNGTEDTKLMVLDFNADYP</sequence>
<evidence type="ECO:0000256" key="3">
    <source>
        <dbReference type="PROSITE-ProRule" id="PRU00221"/>
    </source>
</evidence>
<gene>
    <name evidence="5" type="ORF">SBAD_LOCUS2626</name>
</gene>
<dbReference type="WBParaSite" id="SBAD_0000275601-mRNA-1">
    <property type="protein sequence ID" value="SBAD_0000275601-mRNA-1"/>
    <property type="gene ID" value="SBAD_0000275601"/>
</dbReference>
<evidence type="ECO:0000313" key="7">
    <source>
        <dbReference type="WBParaSite" id="SBAD_0000275601-mRNA-1"/>
    </source>
</evidence>
<dbReference type="GO" id="GO:0043130">
    <property type="term" value="F:ubiquitin binding"/>
    <property type="evidence" value="ECO:0007669"/>
    <property type="project" value="TreeGrafter"/>
</dbReference>
<dbReference type="InterPro" id="IPR001680">
    <property type="entry name" value="WD40_rpt"/>
</dbReference>
<dbReference type="GO" id="GO:0005737">
    <property type="term" value="C:cytoplasm"/>
    <property type="evidence" value="ECO:0007669"/>
    <property type="project" value="TreeGrafter"/>
</dbReference>
<feature type="repeat" description="WD" evidence="3">
    <location>
        <begin position="239"/>
        <end position="278"/>
    </location>
</feature>
<dbReference type="AlphaFoldDB" id="A0A183IG82"/>
<dbReference type="GO" id="GO:0043161">
    <property type="term" value="P:proteasome-mediated ubiquitin-dependent protein catabolic process"/>
    <property type="evidence" value="ECO:0007669"/>
    <property type="project" value="TreeGrafter"/>
</dbReference>
<reference evidence="5 6" key="2">
    <citation type="submission" date="2018-11" db="EMBL/GenBank/DDBJ databases">
        <authorList>
            <consortium name="Pathogen Informatics"/>
        </authorList>
    </citation>
    <scope>NUCLEOTIDE SEQUENCE [LARGE SCALE GENOMIC DNA]</scope>
</reference>
<dbReference type="PROSITE" id="PS50294">
    <property type="entry name" value="WD_REPEATS_REGION"/>
    <property type="match status" value="6"/>
</dbReference>
<dbReference type="PANTHER" id="PTHR19849:SF1">
    <property type="entry name" value="F-BOX_WD REPEAT-CONTAINING PROTEIN 7"/>
    <property type="match status" value="1"/>
</dbReference>
<dbReference type="InterPro" id="IPR036322">
    <property type="entry name" value="WD40_repeat_dom_sf"/>
</dbReference>
<dbReference type="SUPFAM" id="SSF50978">
    <property type="entry name" value="WD40 repeat-like"/>
    <property type="match status" value="1"/>
</dbReference>
<feature type="domain" description="F-box" evidence="4">
    <location>
        <begin position="55"/>
        <end position="101"/>
    </location>
</feature>
<dbReference type="InterPro" id="IPR015943">
    <property type="entry name" value="WD40/YVTN_repeat-like_dom_sf"/>
</dbReference>
<proteinExistence type="predicted"/>
<feature type="repeat" description="WD" evidence="3">
    <location>
        <begin position="361"/>
        <end position="400"/>
    </location>
</feature>
<dbReference type="InterPro" id="IPR019775">
    <property type="entry name" value="WD40_repeat_CS"/>
</dbReference>
<dbReference type="Gene3D" id="2.130.10.10">
    <property type="entry name" value="YVTN repeat-like/Quinoprotein amine dehydrogenase"/>
    <property type="match status" value="1"/>
</dbReference>
<dbReference type="SMART" id="SM00256">
    <property type="entry name" value="FBOX"/>
    <property type="match status" value="1"/>
</dbReference>
<feature type="repeat" description="WD" evidence="3">
    <location>
        <begin position="197"/>
        <end position="238"/>
    </location>
</feature>
<dbReference type="PANTHER" id="PTHR19849">
    <property type="entry name" value="PHOSPHOLIPASE A-2-ACTIVATING PROTEIN"/>
    <property type="match status" value="1"/>
</dbReference>
<dbReference type="Pfam" id="PF12937">
    <property type="entry name" value="F-box-like"/>
    <property type="match status" value="1"/>
</dbReference>
<keyword evidence="6" id="KW-1185">Reference proteome</keyword>
<dbReference type="PRINTS" id="PR00320">
    <property type="entry name" value="GPROTEINBRPT"/>
</dbReference>
<dbReference type="Pfam" id="PF00400">
    <property type="entry name" value="WD40"/>
    <property type="match status" value="7"/>
</dbReference>
<dbReference type="GO" id="GO:0010992">
    <property type="term" value="P:ubiquitin recycling"/>
    <property type="evidence" value="ECO:0007669"/>
    <property type="project" value="TreeGrafter"/>
</dbReference>
<feature type="repeat" description="WD" evidence="3">
    <location>
        <begin position="319"/>
        <end position="360"/>
    </location>
</feature>
<feature type="repeat" description="WD" evidence="3">
    <location>
        <begin position="279"/>
        <end position="318"/>
    </location>
</feature>
<evidence type="ECO:0000313" key="5">
    <source>
        <dbReference type="EMBL" id="VDO98350.1"/>
    </source>
</evidence>
<dbReference type="SMART" id="SM00320">
    <property type="entry name" value="WD40"/>
    <property type="match status" value="7"/>
</dbReference>
<accession>A0A183IG82</accession>
<dbReference type="OrthoDB" id="5853810at2759"/>
<evidence type="ECO:0000256" key="2">
    <source>
        <dbReference type="ARBA" id="ARBA00022737"/>
    </source>
</evidence>
<organism evidence="7">
    <name type="scientific">Soboliphyme baturini</name>
    <dbReference type="NCBI Taxonomy" id="241478"/>
    <lineage>
        <taxon>Eukaryota</taxon>
        <taxon>Metazoa</taxon>
        <taxon>Ecdysozoa</taxon>
        <taxon>Nematoda</taxon>
        <taxon>Enoplea</taxon>
        <taxon>Dorylaimia</taxon>
        <taxon>Dioctophymatida</taxon>
        <taxon>Dioctophymatoidea</taxon>
        <taxon>Soboliphymatidae</taxon>
        <taxon>Soboliphyme</taxon>
    </lineage>
</organism>
<dbReference type="SUPFAM" id="SSF81383">
    <property type="entry name" value="F-box domain"/>
    <property type="match status" value="1"/>
</dbReference>
<dbReference type="InterPro" id="IPR020472">
    <property type="entry name" value="WD40_PAC1"/>
</dbReference>
<feature type="repeat" description="WD" evidence="3">
    <location>
        <begin position="156"/>
        <end position="196"/>
    </location>
</feature>
<protein>
    <submittedName>
        <fullName evidence="7">F-box domain-containing protein</fullName>
    </submittedName>
</protein>
<feature type="repeat" description="WD" evidence="3">
    <location>
        <begin position="404"/>
        <end position="435"/>
    </location>
</feature>
<name>A0A183IG82_9BILA</name>